<accession>A0ABX5KRV4</accession>
<comment type="caution">
    <text evidence="2">The sequence shown here is derived from an EMBL/GenBank/DDBJ whole genome shotgun (WGS) entry which is preliminary data.</text>
</comment>
<keyword evidence="1" id="KW-0472">Membrane</keyword>
<organism evidence="2 3">
    <name type="scientific">Paraburkholderia unamae</name>
    <dbReference type="NCBI Taxonomy" id="219649"/>
    <lineage>
        <taxon>Bacteria</taxon>
        <taxon>Pseudomonadati</taxon>
        <taxon>Pseudomonadota</taxon>
        <taxon>Betaproteobacteria</taxon>
        <taxon>Burkholderiales</taxon>
        <taxon>Burkholderiaceae</taxon>
        <taxon>Paraburkholderia</taxon>
    </lineage>
</organism>
<keyword evidence="1" id="KW-1133">Transmembrane helix</keyword>
<protein>
    <submittedName>
        <fullName evidence="2">Uncharacterized protein</fullName>
    </submittedName>
</protein>
<evidence type="ECO:0000256" key="1">
    <source>
        <dbReference type="SAM" id="Phobius"/>
    </source>
</evidence>
<feature type="transmembrane region" description="Helical" evidence="1">
    <location>
        <begin position="16"/>
        <end position="39"/>
    </location>
</feature>
<proteinExistence type="predicted"/>
<evidence type="ECO:0000313" key="2">
    <source>
        <dbReference type="EMBL" id="PVX85524.1"/>
    </source>
</evidence>
<evidence type="ECO:0000313" key="3">
    <source>
        <dbReference type="Proteomes" id="UP000245712"/>
    </source>
</evidence>
<dbReference type="EMBL" id="QEOB01000003">
    <property type="protein sequence ID" value="PVX85524.1"/>
    <property type="molecule type" value="Genomic_DNA"/>
</dbReference>
<keyword evidence="3" id="KW-1185">Reference proteome</keyword>
<gene>
    <name evidence="2" type="ORF">C7402_10395</name>
</gene>
<dbReference type="Proteomes" id="UP000245712">
    <property type="component" value="Unassembled WGS sequence"/>
</dbReference>
<feature type="transmembrane region" description="Helical" evidence="1">
    <location>
        <begin position="45"/>
        <end position="62"/>
    </location>
</feature>
<sequence length="116" mass="13420">MTWDAKQERLKGQLMLVTYALLANEVLAWAFSFLAIAIYPGMQRWWFMALGAVTMPGAMTWISRDAKRAYETAAHERFLGFDGIPPRVASIAENCPSRWLVLLHIQMHPELRFHER</sequence>
<keyword evidence="1" id="KW-0812">Transmembrane</keyword>
<name>A0ABX5KRV4_9BURK</name>
<dbReference type="RefSeq" id="WP_116610112.1">
    <property type="nucleotide sequence ID" value="NZ_CAJZAT010000192.1"/>
</dbReference>
<reference evidence="2 3" key="1">
    <citation type="submission" date="2018-05" db="EMBL/GenBank/DDBJ databases">
        <title>Genomic Encyclopedia of Type Strains, Phase IV (KMG-V): Genome sequencing to study the core and pangenomes of soil and plant-associated prokaryotes.</title>
        <authorList>
            <person name="Whitman W."/>
        </authorList>
    </citation>
    <scope>NUCLEOTIDE SEQUENCE [LARGE SCALE GENOMIC DNA]</scope>
    <source>
        <strain evidence="2 3">SCZa-39</strain>
    </source>
</reference>